<dbReference type="GO" id="GO:0060326">
    <property type="term" value="P:cell chemotaxis"/>
    <property type="evidence" value="ECO:0007669"/>
    <property type="project" value="TreeGrafter"/>
</dbReference>
<feature type="transmembrane region" description="Helical" evidence="12">
    <location>
        <begin position="167"/>
        <end position="189"/>
    </location>
</feature>
<comment type="similarity">
    <text evidence="10">Belongs to the G-protein coupled receptor 1 family.</text>
</comment>
<dbReference type="STRING" id="113540.ENSSFOP00015004791"/>
<name>A0A0P7YMK2_SCLFO</name>
<dbReference type="GO" id="GO:0016493">
    <property type="term" value="F:C-C chemokine receptor activity"/>
    <property type="evidence" value="ECO:0007669"/>
    <property type="project" value="TreeGrafter"/>
</dbReference>
<dbReference type="GO" id="GO:0009897">
    <property type="term" value="C:external side of plasma membrane"/>
    <property type="evidence" value="ECO:0007669"/>
    <property type="project" value="TreeGrafter"/>
</dbReference>
<dbReference type="InterPro" id="IPR005383">
    <property type="entry name" value="ACKR4"/>
</dbReference>
<keyword evidence="3 10" id="KW-0812">Transmembrane</keyword>
<evidence type="ECO:0000256" key="11">
    <source>
        <dbReference type="SAM" id="MobiDB-lite"/>
    </source>
</evidence>
<dbReference type="PANTHER" id="PTHR10489">
    <property type="entry name" value="CELL ADHESION MOLECULE"/>
    <property type="match status" value="1"/>
</dbReference>
<dbReference type="InterPro" id="IPR000276">
    <property type="entry name" value="GPCR_Rhodpsn"/>
</dbReference>
<evidence type="ECO:0000256" key="10">
    <source>
        <dbReference type="RuleBase" id="RU000688"/>
    </source>
</evidence>
<dbReference type="InterPro" id="IPR000355">
    <property type="entry name" value="Chemokine_rcpt"/>
</dbReference>
<dbReference type="Proteomes" id="UP000034805">
    <property type="component" value="Unassembled WGS sequence"/>
</dbReference>
<gene>
    <name evidence="14" type="ORF">Z043_112213</name>
</gene>
<protein>
    <submittedName>
        <fullName evidence="14">Atypical chemokine receptor 4-like</fullName>
    </submittedName>
</protein>
<reference evidence="14 15" key="1">
    <citation type="submission" date="2015-08" db="EMBL/GenBank/DDBJ databases">
        <title>The genome of the Asian arowana (Scleropages formosus).</title>
        <authorList>
            <person name="Tan M.H."/>
            <person name="Gan H.M."/>
            <person name="Croft L.J."/>
            <person name="Austin C.M."/>
        </authorList>
    </citation>
    <scope>NUCLEOTIDE SEQUENCE [LARGE SCALE GENOMIC DNA]</scope>
    <source>
        <strain evidence="14">Aro1</strain>
    </source>
</reference>
<dbReference type="GO" id="GO:0007204">
    <property type="term" value="P:positive regulation of cytosolic calcium ion concentration"/>
    <property type="evidence" value="ECO:0007669"/>
    <property type="project" value="TreeGrafter"/>
</dbReference>
<dbReference type="GO" id="GO:0006955">
    <property type="term" value="P:immune response"/>
    <property type="evidence" value="ECO:0007669"/>
    <property type="project" value="TreeGrafter"/>
</dbReference>
<keyword evidence="8" id="KW-0325">Glycoprotein</keyword>
<feature type="transmembrane region" description="Helical" evidence="12">
    <location>
        <begin position="129"/>
        <end position="147"/>
    </location>
</feature>
<dbReference type="PROSITE" id="PS50262">
    <property type="entry name" value="G_PROTEIN_RECEP_F1_2"/>
    <property type="match status" value="1"/>
</dbReference>
<dbReference type="GO" id="GO:0019722">
    <property type="term" value="P:calcium-mediated signaling"/>
    <property type="evidence" value="ECO:0007669"/>
    <property type="project" value="TreeGrafter"/>
</dbReference>
<dbReference type="FunFam" id="1.20.1070.10:FF:000035">
    <property type="entry name" value="C-C chemokine receptor type 6"/>
    <property type="match status" value="1"/>
</dbReference>
<comment type="caution">
    <text evidence="14">The sequence shown here is derived from an EMBL/GenBank/DDBJ whole genome shotgun (WGS) entry which is preliminary data.</text>
</comment>
<evidence type="ECO:0000256" key="3">
    <source>
        <dbReference type="ARBA" id="ARBA00022692"/>
    </source>
</evidence>
<dbReference type="PRINTS" id="PR00237">
    <property type="entry name" value="GPCRRHODOPSN"/>
</dbReference>
<keyword evidence="6 12" id="KW-0472">Membrane</keyword>
<evidence type="ECO:0000313" key="15">
    <source>
        <dbReference type="Proteomes" id="UP000034805"/>
    </source>
</evidence>
<dbReference type="PRINTS" id="PR01558">
    <property type="entry name" value="CHEMOKINER11"/>
</dbReference>
<feature type="region of interest" description="Disordered" evidence="11">
    <location>
        <begin position="345"/>
        <end position="374"/>
    </location>
</feature>
<feature type="domain" description="G-protein coupled receptors family 1 profile" evidence="13">
    <location>
        <begin position="70"/>
        <end position="322"/>
    </location>
</feature>
<dbReference type="PROSITE" id="PS00237">
    <property type="entry name" value="G_PROTEIN_RECEP_F1_1"/>
    <property type="match status" value="1"/>
</dbReference>
<evidence type="ECO:0000313" key="14">
    <source>
        <dbReference type="EMBL" id="KPP69059.1"/>
    </source>
</evidence>
<feature type="transmembrane region" description="Helical" evidence="12">
    <location>
        <begin position="54"/>
        <end position="79"/>
    </location>
</feature>
<organism evidence="14 15">
    <name type="scientific">Scleropages formosus</name>
    <name type="common">Asian bonytongue</name>
    <name type="synonym">Osteoglossum formosum</name>
    <dbReference type="NCBI Taxonomy" id="113540"/>
    <lineage>
        <taxon>Eukaryota</taxon>
        <taxon>Metazoa</taxon>
        <taxon>Chordata</taxon>
        <taxon>Craniata</taxon>
        <taxon>Vertebrata</taxon>
        <taxon>Euteleostomi</taxon>
        <taxon>Actinopterygii</taxon>
        <taxon>Neopterygii</taxon>
        <taxon>Teleostei</taxon>
        <taxon>Osteoglossocephala</taxon>
        <taxon>Osteoglossomorpha</taxon>
        <taxon>Osteoglossiformes</taxon>
        <taxon>Osteoglossidae</taxon>
        <taxon>Scleropages</taxon>
    </lineage>
</organism>
<evidence type="ECO:0000256" key="12">
    <source>
        <dbReference type="SAM" id="Phobius"/>
    </source>
</evidence>
<dbReference type="GO" id="GO:0019957">
    <property type="term" value="F:C-C chemokine binding"/>
    <property type="evidence" value="ECO:0007669"/>
    <property type="project" value="TreeGrafter"/>
</dbReference>
<dbReference type="EMBL" id="JARO02004146">
    <property type="protein sequence ID" value="KPP69059.1"/>
    <property type="molecule type" value="Genomic_DNA"/>
</dbReference>
<dbReference type="SUPFAM" id="SSF81321">
    <property type="entry name" value="Family A G protein-coupled receptor-like"/>
    <property type="match status" value="1"/>
</dbReference>
<evidence type="ECO:0000256" key="1">
    <source>
        <dbReference type="ARBA" id="ARBA00004651"/>
    </source>
</evidence>
<keyword evidence="5 10" id="KW-0297">G-protein coupled receptor</keyword>
<keyword evidence="9 10" id="KW-0807">Transducer</keyword>
<feature type="transmembrane region" description="Helical" evidence="12">
    <location>
        <begin position="91"/>
        <end position="109"/>
    </location>
</feature>
<dbReference type="InterPro" id="IPR050119">
    <property type="entry name" value="CCR1-9-like"/>
</dbReference>
<keyword evidence="2" id="KW-1003">Cell membrane</keyword>
<feature type="transmembrane region" description="Helical" evidence="12">
    <location>
        <begin position="320"/>
        <end position="337"/>
    </location>
</feature>
<sequence>MVLAFPVFLQKSLEMAAEEEEYDYFDHYNYSFNLSYDDYHTVCEKEDVRSFARVFLPVIYTLVLVVGLAGNALVVAIYVHYKKLRTMTDVYIMNLALADLLLLLTLPFWAADAIVGWVLGEAMCKITSALYAMNFGCGMMFLACISVDRYLAVFHSNSARVFRRRHCLWVCLLVWAVAFALGLPDMIFFTVKYTSTKKTCMAIYPSSMAQPTKASVEILEVLLSFILPFLVMLFCYSKVAYALLKTPEARQGKKWRAFKVLLAVVGVFIATQLPYNALKFWRAVDIIYTLVVHCEVSKRLDWAAQVTESLALTHSCVNPVLYAFIGASFSQHLLRLVKSLSRRRRQQRSPQEEPAVEVSLNSHSGSRDTSTFTI</sequence>
<comment type="subcellular location">
    <subcellularLocation>
        <location evidence="1">Cell membrane</location>
        <topology evidence="1">Multi-pass membrane protein</topology>
    </subcellularLocation>
</comment>
<dbReference type="GO" id="GO:0005044">
    <property type="term" value="F:scavenger receptor activity"/>
    <property type="evidence" value="ECO:0007669"/>
    <property type="project" value="InterPro"/>
</dbReference>
<dbReference type="Pfam" id="PF00001">
    <property type="entry name" value="7tm_1"/>
    <property type="match status" value="1"/>
</dbReference>
<dbReference type="InterPro" id="IPR017452">
    <property type="entry name" value="GPCR_Rhodpsn_7TM"/>
</dbReference>
<dbReference type="AlphaFoldDB" id="A0A0P7YMK2"/>
<evidence type="ECO:0000256" key="5">
    <source>
        <dbReference type="ARBA" id="ARBA00023040"/>
    </source>
</evidence>
<evidence type="ECO:0000256" key="6">
    <source>
        <dbReference type="ARBA" id="ARBA00023136"/>
    </source>
</evidence>
<accession>A0A0P7YMK2</accession>
<evidence type="ECO:0000259" key="13">
    <source>
        <dbReference type="PROSITE" id="PS50262"/>
    </source>
</evidence>
<feature type="transmembrane region" description="Helical" evidence="12">
    <location>
        <begin position="256"/>
        <end position="275"/>
    </location>
</feature>
<evidence type="ECO:0000256" key="2">
    <source>
        <dbReference type="ARBA" id="ARBA00022475"/>
    </source>
</evidence>
<feature type="transmembrane region" description="Helical" evidence="12">
    <location>
        <begin position="221"/>
        <end position="244"/>
    </location>
</feature>
<evidence type="ECO:0000256" key="9">
    <source>
        <dbReference type="ARBA" id="ARBA00023224"/>
    </source>
</evidence>
<evidence type="ECO:0000256" key="7">
    <source>
        <dbReference type="ARBA" id="ARBA00023170"/>
    </source>
</evidence>
<dbReference type="PRINTS" id="PR00657">
    <property type="entry name" value="CCCHEMOKINER"/>
</dbReference>
<feature type="compositionally biased region" description="Polar residues" evidence="11">
    <location>
        <begin position="359"/>
        <end position="374"/>
    </location>
</feature>
<evidence type="ECO:0000256" key="4">
    <source>
        <dbReference type="ARBA" id="ARBA00022989"/>
    </source>
</evidence>
<dbReference type="Gene3D" id="1.20.1070.10">
    <property type="entry name" value="Rhodopsin 7-helix transmembrane proteins"/>
    <property type="match status" value="1"/>
</dbReference>
<proteinExistence type="inferred from homology"/>
<keyword evidence="4 12" id="KW-1133">Transmembrane helix</keyword>
<evidence type="ECO:0000256" key="8">
    <source>
        <dbReference type="ARBA" id="ARBA00023180"/>
    </source>
</evidence>
<dbReference type="PANTHER" id="PTHR10489:SF733">
    <property type="entry name" value="ATYPICAL CHEMOKINE RECEPTOR 4"/>
    <property type="match status" value="1"/>
</dbReference>
<keyword evidence="7 10" id="KW-0675">Receptor</keyword>